<evidence type="ECO:0000313" key="2">
    <source>
        <dbReference type="Proteomes" id="UP000053424"/>
    </source>
</evidence>
<dbReference type="HOGENOM" id="CLU_3068913_0_0_1"/>
<name>A0A0C3CTD3_HEBCY</name>
<dbReference type="AlphaFoldDB" id="A0A0C3CTD3"/>
<organism evidence="1 2">
    <name type="scientific">Hebeloma cylindrosporum</name>
    <dbReference type="NCBI Taxonomy" id="76867"/>
    <lineage>
        <taxon>Eukaryota</taxon>
        <taxon>Fungi</taxon>
        <taxon>Dikarya</taxon>
        <taxon>Basidiomycota</taxon>
        <taxon>Agaricomycotina</taxon>
        <taxon>Agaricomycetes</taxon>
        <taxon>Agaricomycetidae</taxon>
        <taxon>Agaricales</taxon>
        <taxon>Agaricineae</taxon>
        <taxon>Hymenogastraceae</taxon>
        <taxon>Hebeloma</taxon>
    </lineage>
</organism>
<dbReference type="Proteomes" id="UP000053424">
    <property type="component" value="Unassembled WGS sequence"/>
</dbReference>
<reference evidence="1 2" key="1">
    <citation type="submission" date="2014-04" db="EMBL/GenBank/DDBJ databases">
        <authorList>
            <consortium name="DOE Joint Genome Institute"/>
            <person name="Kuo A."/>
            <person name="Gay G."/>
            <person name="Dore J."/>
            <person name="Kohler A."/>
            <person name="Nagy L.G."/>
            <person name="Floudas D."/>
            <person name="Copeland A."/>
            <person name="Barry K.W."/>
            <person name="Cichocki N."/>
            <person name="Veneault-Fourrey C."/>
            <person name="LaButti K."/>
            <person name="Lindquist E.A."/>
            <person name="Lipzen A."/>
            <person name="Lundell T."/>
            <person name="Morin E."/>
            <person name="Murat C."/>
            <person name="Sun H."/>
            <person name="Tunlid A."/>
            <person name="Henrissat B."/>
            <person name="Grigoriev I.V."/>
            <person name="Hibbett D.S."/>
            <person name="Martin F."/>
            <person name="Nordberg H.P."/>
            <person name="Cantor M.N."/>
            <person name="Hua S.X."/>
        </authorList>
    </citation>
    <scope>NUCLEOTIDE SEQUENCE [LARGE SCALE GENOMIC DNA]</scope>
    <source>
        <strain evidence="2">h7</strain>
    </source>
</reference>
<accession>A0A0C3CTD3</accession>
<proteinExistence type="predicted"/>
<keyword evidence="2" id="KW-1185">Reference proteome</keyword>
<sequence length="53" mass="6077">MSLQILVSVCPRVAGHRGRYRRRYMRSSQTSLRAVVVVAVVVPRDATYRSRCL</sequence>
<dbReference type="EMBL" id="KN831770">
    <property type="protein sequence ID" value="KIM47359.1"/>
    <property type="molecule type" value="Genomic_DNA"/>
</dbReference>
<gene>
    <name evidence="1" type="ORF">M413DRAFT_440788</name>
</gene>
<protein>
    <submittedName>
        <fullName evidence="1">Uncharacterized protein</fullName>
    </submittedName>
</protein>
<reference evidence="2" key="2">
    <citation type="submission" date="2015-01" db="EMBL/GenBank/DDBJ databases">
        <title>Evolutionary Origins and Diversification of the Mycorrhizal Mutualists.</title>
        <authorList>
            <consortium name="DOE Joint Genome Institute"/>
            <consortium name="Mycorrhizal Genomics Consortium"/>
            <person name="Kohler A."/>
            <person name="Kuo A."/>
            <person name="Nagy L.G."/>
            <person name="Floudas D."/>
            <person name="Copeland A."/>
            <person name="Barry K.W."/>
            <person name="Cichocki N."/>
            <person name="Veneault-Fourrey C."/>
            <person name="LaButti K."/>
            <person name="Lindquist E.A."/>
            <person name="Lipzen A."/>
            <person name="Lundell T."/>
            <person name="Morin E."/>
            <person name="Murat C."/>
            <person name="Riley R."/>
            <person name="Ohm R."/>
            <person name="Sun H."/>
            <person name="Tunlid A."/>
            <person name="Henrissat B."/>
            <person name="Grigoriev I.V."/>
            <person name="Hibbett D.S."/>
            <person name="Martin F."/>
        </authorList>
    </citation>
    <scope>NUCLEOTIDE SEQUENCE [LARGE SCALE GENOMIC DNA]</scope>
    <source>
        <strain evidence="2">h7</strain>
    </source>
</reference>
<evidence type="ECO:0000313" key="1">
    <source>
        <dbReference type="EMBL" id="KIM47359.1"/>
    </source>
</evidence>